<protein>
    <recommendedName>
        <fullName evidence="1">DUF5659 domain-containing protein</fullName>
    </recommendedName>
</protein>
<sequence>MENKTINFSTSDIKVASFILSKSVSLIGTERPQKRKVVFLFERTPELLQLISDYLTNKALVNPRLLFESFDNLKRIIFKEIEY</sequence>
<dbReference type="Pfam" id="PF18903">
    <property type="entry name" value="DUF5659"/>
    <property type="match status" value="1"/>
</dbReference>
<evidence type="ECO:0000259" key="1">
    <source>
        <dbReference type="Pfam" id="PF18903"/>
    </source>
</evidence>
<feature type="domain" description="DUF5659" evidence="1">
    <location>
        <begin position="7"/>
        <end position="76"/>
    </location>
</feature>
<gene>
    <name evidence="2" type="ORF">A2954_00740</name>
</gene>
<organism evidence="2 3">
    <name type="scientific">Candidatus Roizmanbacteria bacterium RIFCSPLOWO2_01_FULL_37_12</name>
    <dbReference type="NCBI Taxonomy" id="1802056"/>
    <lineage>
        <taxon>Bacteria</taxon>
        <taxon>Candidatus Roizmaniibacteriota</taxon>
    </lineage>
</organism>
<name>A0A1F7IDT4_9BACT</name>
<dbReference type="AlphaFoldDB" id="A0A1F7IDT4"/>
<accession>A0A1F7IDT4</accession>
<dbReference type="Proteomes" id="UP000177698">
    <property type="component" value="Unassembled WGS sequence"/>
</dbReference>
<dbReference type="EMBL" id="MGAG01000011">
    <property type="protein sequence ID" value="OGK41514.1"/>
    <property type="molecule type" value="Genomic_DNA"/>
</dbReference>
<dbReference type="InterPro" id="IPR043718">
    <property type="entry name" value="DUF5659"/>
</dbReference>
<proteinExistence type="predicted"/>
<dbReference type="STRING" id="1802056.A2954_00740"/>
<comment type="caution">
    <text evidence="2">The sequence shown here is derived from an EMBL/GenBank/DDBJ whole genome shotgun (WGS) entry which is preliminary data.</text>
</comment>
<evidence type="ECO:0000313" key="3">
    <source>
        <dbReference type="Proteomes" id="UP000177698"/>
    </source>
</evidence>
<reference evidence="2 3" key="1">
    <citation type="journal article" date="2016" name="Nat. Commun.">
        <title>Thousands of microbial genomes shed light on interconnected biogeochemical processes in an aquifer system.</title>
        <authorList>
            <person name="Anantharaman K."/>
            <person name="Brown C.T."/>
            <person name="Hug L.A."/>
            <person name="Sharon I."/>
            <person name="Castelle C.J."/>
            <person name="Probst A.J."/>
            <person name="Thomas B.C."/>
            <person name="Singh A."/>
            <person name="Wilkins M.J."/>
            <person name="Karaoz U."/>
            <person name="Brodie E.L."/>
            <person name="Williams K.H."/>
            <person name="Hubbard S.S."/>
            <person name="Banfield J.F."/>
        </authorList>
    </citation>
    <scope>NUCLEOTIDE SEQUENCE [LARGE SCALE GENOMIC DNA]</scope>
</reference>
<evidence type="ECO:0000313" key="2">
    <source>
        <dbReference type="EMBL" id="OGK41514.1"/>
    </source>
</evidence>